<dbReference type="Proteomes" id="UP000215126">
    <property type="component" value="Chromosome 1"/>
</dbReference>
<sequence>MNPISQQSVSSPVTLSASAPASRRTDADYEREFIRMLCSTHLIVVQGFHWTSYADIQGLRQSMRRELEAQRDHQFGRQIVVVSRGTTENIGEVYGIARSLGMSTGCIVAEDDEFNSPCDHTFVVDTRDGEWSRDKYARKLVMPESGKDLFLYALEIANRPAGSGGSMLCFGAEPGVAILADQVKNAGYGVKVFKDHVPADADERRWYETTINSMQQQGFELIEGR</sequence>
<dbReference type="RefSeq" id="WP_157127328.1">
    <property type="nucleotide sequence ID" value="NZ_CP010431.2"/>
</dbReference>
<proteinExistence type="predicted"/>
<evidence type="ECO:0000313" key="3">
    <source>
        <dbReference type="Proteomes" id="UP000215126"/>
    </source>
</evidence>
<evidence type="ECO:0000313" key="2">
    <source>
        <dbReference type="EMBL" id="SNU80891.1"/>
    </source>
</evidence>
<gene>
    <name evidence="2" type="ORF">SAMEA4530655_00074</name>
</gene>
<dbReference type="EMBL" id="LT906435">
    <property type="protein sequence ID" value="SNU80891.1"/>
    <property type="molecule type" value="Genomic_DNA"/>
</dbReference>
<dbReference type="AlphaFoldDB" id="A0A239S640"/>
<feature type="compositionally biased region" description="Polar residues" evidence="1">
    <location>
        <begin position="1"/>
        <end position="19"/>
    </location>
</feature>
<name>A0A239S640_9BURK</name>
<reference evidence="2 3" key="1">
    <citation type="submission" date="2017-06" db="EMBL/GenBank/DDBJ databases">
        <authorList>
            <consortium name="Pathogen Informatics"/>
        </authorList>
    </citation>
    <scope>NUCLEOTIDE SEQUENCE [LARGE SCALE GENOMIC DNA]</scope>
    <source>
        <strain evidence="2 3">NCTC13161</strain>
    </source>
</reference>
<accession>A0A239S640</accession>
<organism evidence="2 3">
    <name type="scientific">Pandoraea sputorum</name>
    <dbReference type="NCBI Taxonomy" id="93222"/>
    <lineage>
        <taxon>Bacteria</taxon>
        <taxon>Pseudomonadati</taxon>
        <taxon>Pseudomonadota</taxon>
        <taxon>Betaproteobacteria</taxon>
        <taxon>Burkholderiales</taxon>
        <taxon>Burkholderiaceae</taxon>
        <taxon>Pandoraea</taxon>
    </lineage>
</organism>
<dbReference type="GeneID" id="88092779"/>
<keyword evidence="3" id="KW-1185">Reference proteome</keyword>
<dbReference type="OrthoDB" id="8944059at2"/>
<protein>
    <submittedName>
        <fullName evidence="2">Uncharacterized protein</fullName>
    </submittedName>
</protein>
<evidence type="ECO:0000256" key="1">
    <source>
        <dbReference type="SAM" id="MobiDB-lite"/>
    </source>
</evidence>
<feature type="region of interest" description="Disordered" evidence="1">
    <location>
        <begin position="1"/>
        <end position="21"/>
    </location>
</feature>